<dbReference type="RefSeq" id="WP_205213712.1">
    <property type="nucleotide sequence ID" value="NZ_JAFFZP010000016.1"/>
</dbReference>
<accession>A0ABS2W8H9</accession>
<dbReference type="Proteomes" id="UP000760472">
    <property type="component" value="Unassembled WGS sequence"/>
</dbReference>
<evidence type="ECO:0000313" key="2">
    <source>
        <dbReference type="Proteomes" id="UP000760472"/>
    </source>
</evidence>
<evidence type="ECO:0000313" key="1">
    <source>
        <dbReference type="EMBL" id="MBN0988022.1"/>
    </source>
</evidence>
<reference evidence="1 2" key="1">
    <citation type="submission" date="2021-02" db="EMBL/GenBank/DDBJ databases">
        <title>A novel species of genus Amphritea isolated from a fishpond in China.</title>
        <authorList>
            <person name="Lu H."/>
        </authorList>
    </citation>
    <scope>NUCLEOTIDE SEQUENCE [LARGE SCALE GENOMIC DNA]</scope>
    <source>
        <strain evidence="1 2">RP18W</strain>
    </source>
</reference>
<proteinExistence type="predicted"/>
<gene>
    <name evidence="1" type="ORF">JW498_11655</name>
</gene>
<name>A0ABS2W8H9_9GAMM</name>
<organism evidence="1 2">
    <name type="scientific">Amphritea pacifica</name>
    <dbReference type="NCBI Taxonomy" id="2811233"/>
    <lineage>
        <taxon>Bacteria</taxon>
        <taxon>Pseudomonadati</taxon>
        <taxon>Pseudomonadota</taxon>
        <taxon>Gammaproteobacteria</taxon>
        <taxon>Oceanospirillales</taxon>
        <taxon>Oceanospirillaceae</taxon>
        <taxon>Amphritea</taxon>
    </lineage>
</organism>
<sequence>MKASDKNGTKKESPALAGLHVACEVFSSISFQPQLIEAIASLSLQSNFSLVQNFRFELENFLYPHGLNCDYFLLPPPV</sequence>
<keyword evidence="2" id="KW-1185">Reference proteome</keyword>
<protein>
    <submittedName>
        <fullName evidence="1">Uncharacterized protein</fullName>
    </submittedName>
</protein>
<comment type="caution">
    <text evidence="1">The sequence shown here is derived from an EMBL/GenBank/DDBJ whole genome shotgun (WGS) entry which is preliminary data.</text>
</comment>
<dbReference type="EMBL" id="JAFFZP010000016">
    <property type="protein sequence ID" value="MBN0988022.1"/>
    <property type="molecule type" value="Genomic_DNA"/>
</dbReference>